<evidence type="ECO:0000313" key="2">
    <source>
        <dbReference type="EMBL" id="SVD55334.1"/>
    </source>
</evidence>
<accession>A0A382W9J7</accession>
<dbReference type="AlphaFoldDB" id="A0A382W9J7"/>
<sequence length="25" mass="2771">MNTNQTDIMNVETEGGSSDPKLFEL</sequence>
<feature type="non-terminal residue" evidence="2">
    <location>
        <position position="25"/>
    </location>
</feature>
<feature type="region of interest" description="Disordered" evidence="1">
    <location>
        <begin position="1"/>
        <end position="25"/>
    </location>
</feature>
<name>A0A382W9J7_9ZZZZ</name>
<evidence type="ECO:0000256" key="1">
    <source>
        <dbReference type="SAM" id="MobiDB-lite"/>
    </source>
</evidence>
<reference evidence="2" key="1">
    <citation type="submission" date="2018-05" db="EMBL/GenBank/DDBJ databases">
        <authorList>
            <person name="Lanie J.A."/>
            <person name="Ng W.-L."/>
            <person name="Kazmierczak K.M."/>
            <person name="Andrzejewski T.M."/>
            <person name="Davidsen T.M."/>
            <person name="Wayne K.J."/>
            <person name="Tettelin H."/>
            <person name="Glass J.I."/>
            <person name="Rusch D."/>
            <person name="Podicherti R."/>
            <person name="Tsui H.-C.T."/>
            <person name="Winkler M.E."/>
        </authorList>
    </citation>
    <scope>NUCLEOTIDE SEQUENCE</scope>
</reference>
<proteinExistence type="predicted"/>
<organism evidence="2">
    <name type="scientific">marine metagenome</name>
    <dbReference type="NCBI Taxonomy" id="408172"/>
    <lineage>
        <taxon>unclassified sequences</taxon>
        <taxon>metagenomes</taxon>
        <taxon>ecological metagenomes</taxon>
    </lineage>
</organism>
<gene>
    <name evidence="2" type="ORF">METZ01_LOCUS408188</name>
</gene>
<protein>
    <submittedName>
        <fullName evidence="2">Uncharacterized protein</fullName>
    </submittedName>
</protein>
<dbReference type="EMBL" id="UINC01158023">
    <property type="protein sequence ID" value="SVD55334.1"/>
    <property type="molecule type" value="Genomic_DNA"/>
</dbReference>